<sequence length="114" mass="13351">MAQIEDHCKDCKALLGRPFEKVHKFLDQYAEVFDVGTFTEYHRTFLHNKRGILLAQEYWGREAGLAAKIHLVRDYHEQSLIGKNPEWIEEKIGRALIYFNNSDNLEPQIHPSIV</sequence>
<name>A0A0F9HJG5_9ZZZZ</name>
<protein>
    <submittedName>
        <fullName evidence="1">Uncharacterized protein</fullName>
    </submittedName>
</protein>
<organism evidence="1">
    <name type="scientific">marine sediment metagenome</name>
    <dbReference type="NCBI Taxonomy" id="412755"/>
    <lineage>
        <taxon>unclassified sequences</taxon>
        <taxon>metagenomes</taxon>
        <taxon>ecological metagenomes</taxon>
    </lineage>
</organism>
<reference evidence="1" key="1">
    <citation type="journal article" date="2015" name="Nature">
        <title>Complex archaea that bridge the gap between prokaryotes and eukaryotes.</title>
        <authorList>
            <person name="Spang A."/>
            <person name="Saw J.H."/>
            <person name="Jorgensen S.L."/>
            <person name="Zaremba-Niedzwiedzka K."/>
            <person name="Martijn J."/>
            <person name="Lind A.E."/>
            <person name="van Eijk R."/>
            <person name="Schleper C."/>
            <person name="Guy L."/>
            <person name="Ettema T.J."/>
        </authorList>
    </citation>
    <scope>NUCLEOTIDE SEQUENCE</scope>
</reference>
<feature type="non-terminal residue" evidence="1">
    <location>
        <position position="114"/>
    </location>
</feature>
<accession>A0A0F9HJG5</accession>
<comment type="caution">
    <text evidence="1">The sequence shown here is derived from an EMBL/GenBank/DDBJ whole genome shotgun (WGS) entry which is preliminary data.</text>
</comment>
<evidence type="ECO:0000313" key="1">
    <source>
        <dbReference type="EMBL" id="KKM15312.1"/>
    </source>
</evidence>
<proteinExistence type="predicted"/>
<dbReference type="AlphaFoldDB" id="A0A0F9HJG5"/>
<dbReference type="EMBL" id="LAZR01014938">
    <property type="protein sequence ID" value="KKM15312.1"/>
    <property type="molecule type" value="Genomic_DNA"/>
</dbReference>
<gene>
    <name evidence="1" type="ORF">LCGC14_1697410</name>
</gene>